<organism evidence="2 3">
    <name type="scientific">Krasilnikovia cinnamomea</name>
    <dbReference type="NCBI Taxonomy" id="349313"/>
    <lineage>
        <taxon>Bacteria</taxon>
        <taxon>Bacillati</taxon>
        <taxon>Actinomycetota</taxon>
        <taxon>Actinomycetes</taxon>
        <taxon>Micromonosporales</taxon>
        <taxon>Micromonosporaceae</taxon>
        <taxon>Krasilnikovia</taxon>
    </lineage>
</organism>
<dbReference type="EMBL" id="SHKY01000001">
    <property type="protein sequence ID" value="RZU51568.1"/>
    <property type="molecule type" value="Genomic_DNA"/>
</dbReference>
<comment type="caution">
    <text evidence="2">The sequence shown here is derived from an EMBL/GenBank/DDBJ whole genome shotgun (WGS) entry which is preliminary data.</text>
</comment>
<reference evidence="2 3" key="1">
    <citation type="submission" date="2019-02" db="EMBL/GenBank/DDBJ databases">
        <title>Sequencing the genomes of 1000 actinobacteria strains.</title>
        <authorList>
            <person name="Klenk H.-P."/>
        </authorList>
    </citation>
    <scope>NUCLEOTIDE SEQUENCE [LARGE SCALE GENOMIC DNA]</scope>
    <source>
        <strain evidence="2 3">DSM 45162</strain>
    </source>
</reference>
<feature type="region of interest" description="Disordered" evidence="1">
    <location>
        <begin position="1"/>
        <end position="27"/>
    </location>
</feature>
<sequence length="70" mass="7800">MTQHISEDGVPLRGDGTPFPSDPSQWTPEEREYLETYYFTAEPQTGIEEEQVAMVDVPEMDGNSDGSAYA</sequence>
<dbReference type="Proteomes" id="UP000292564">
    <property type="component" value="Unassembled WGS sequence"/>
</dbReference>
<evidence type="ECO:0000313" key="2">
    <source>
        <dbReference type="EMBL" id="RZU51568.1"/>
    </source>
</evidence>
<name>A0A4Q7ZKU6_9ACTN</name>
<dbReference type="RefSeq" id="WP_130510319.1">
    <property type="nucleotide sequence ID" value="NZ_SHKY01000001.1"/>
</dbReference>
<gene>
    <name evidence="2" type="ORF">EV385_3398</name>
</gene>
<accession>A0A4Q7ZKU6</accession>
<dbReference type="AlphaFoldDB" id="A0A4Q7ZKU6"/>
<protein>
    <submittedName>
        <fullName evidence="2">Uncharacterized protein</fullName>
    </submittedName>
</protein>
<evidence type="ECO:0000313" key="3">
    <source>
        <dbReference type="Proteomes" id="UP000292564"/>
    </source>
</evidence>
<keyword evidence="3" id="KW-1185">Reference proteome</keyword>
<evidence type="ECO:0000256" key="1">
    <source>
        <dbReference type="SAM" id="MobiDB-lite"/>
    </source>
</evidence>
<proteinExistence type="predicted"/>